<dbReference type="RefSeq" id="WP_112256973.1">
    <property type="nucleotide sequence ID" value="NZ_QMIG01000002.1"/>
</dbReference>
<dbReference type="AlphaFoldDB" id="A0A329R0H3"/>
<keyword evidence="4" id="KW-1185">Reference proteome</keyword>
<protein>
    <recommendedName>
        <fullName evidence="5">DNA modification methylase</fullName>
    </recommendedName>
</protein>
<evidence type="ECO:0000313" key="4">
    <source>
        <dbReference type="Proteomes" id="UP000250462"/>
    </source>
</evidence>
<dbReference type="EMBL" id="QMIG01000002">
    <property type="protein sequence ID" value="RAW18017.1"/>
    <property type="molecule type" value="Genomic_DNA"/>
</dbReference>
<accession>A0A329R0H3</accession>
<name>A0A329R0H3_9ACTN</name>
<comment type="caution">
    <text evidence="3">The sequence shown here is derived from an EMBL/GenBank/DDBJ whole genome shotgun (WGS) entry which is preliminary data.</text>
</comment>
<evidence type="ECO:0008006" key="5">
    <source>
        <dbReference type="Google" id="ProtNLM"/>
    </source>
</evidence>
<feature type="region of interest" description="Disordered" evidence="1">
    <location>
        <begin position="151"/>
        <end position="195"/>
    </location>
</feature>
<evidence type="ECO:0000256" key="2">
    <source>
        <dbReference type="SAM" id="SignalP"/>
    </source>
</evidence>
<evidence type="ECO:0000256" key="1">
    <source>
        <dbReference type="SAM" id="MobiDB-lite"/>
    </source>
</evidence>
<dbReference type="OrthoDB" id="5191157at2"/>
<dbReference type="PROSITE" id="PS51257">
    <property type="entry name" value="PROKAR_LIPOPROTEIN"/>
    <property type="match status" value="1"/>
</dbReference>
<proteinExistence type="predicted"/>
<evidence type="ECO:0000313" key="3">
    <source>
        <dbReference type="EMBL" id="RAW18017.1"/>
    </source>
</evidence>
<keyword evidence="2" id="KW-0732">Signal</keyword>
<organism evidence="3 4">
    <name type="scientific">Phytoactinopolyspora halophila</name>
    <dbReference type="NCBI Taxonomy" id="1981511"/>
    <lineage>
        <taxon>Bacteria</taxon>
        <taxon>Bacillati</taxon>
        <taxon>Actinomycetota</taxon>
        <taxon>Actinomycetes</taxon>
        <taxon>Jiangellales</taxon>
        <taxon>Jiangellaceae</taxon>
        <taxon>Phytoactinopolyspora</taxon>
    </lineage>
</organism>
<dbReference type="Proteomes" id="UP000250462">
    <property type="component" value="Unassembled WGS sequence"/>
</dbReference>
<feature type="compositionally biased region" description="Acidic residues" evidence="1">
    <location>
        <begin position="163"/>
        <end position="195"/>
    </location>
</feature>
<gene>
    <name evidence="3" type="ORF">DPM12_04060</name>
</gene>
<feature type="chain" id="PRO_5038816301" description="DNA modification methylase" evidence="2">
    <location>
        <begin position="25"/>
        <end position="195"/>
    </location>
</feature>
<sequence length="195" mass="20549">MKSAVRRRVLVGVPILALALGGCAVQEQTQGWYPRYDGVTAEAGDVGIRNIVVVSSSDGRATLLAMFANDGADDQLVGVNVADTSATLPDGPVDIPGDGYATLGPDGTRIELTDVDLDPGLLTEVEFRFDRAPRTAVNALVSKAEDRYAHIEFPERDSSGGPDEADDGVDDETGQPEESDETGQPDEDATDQDDG</sequence>
<reference evidence="3 4" key="1">
    <citation type="submission" date="2018-06" db="EMBL/GenBank/DDBJ databases">
        <title>Phytoactinopolyspora halophila sp. nov., a novel halophilic actinomycete isolated from a saline soil in China.</title>
        <authorList>
            <person name="Tang S.-K."/>
        </authorList>
    </citation>
    <scope>NUCLEOTIDE SEQUENCE [LARGE SCALE GENOMIC DNA]</scope>
    <source>
        <strain evidence="3 4">YIM 96934</strain>
    </source>
</reference>
<feature type="signal peptide" evidence="2">
    <location>
        <begin position="1"/>
        <end position="24"/>
    </location>
</feature>